<dbReference type="EMBL" id="CP001980">
    <property type="protein sequence ID" value="ADQ00096.1"/>
    <property type="molecule type" value="Genomic_DNA"/>
</dbReference>
<dbReference type="PANTHER" id="PTHR24422:SF10">
    <property type="entry name" value="CHEMOTAXIS PROTEIN METHYLTRANSFERASE 2"/>
    <property type="match status" value="1"/>
</dbReference>
<dbReference type="Proteomes" id="UP000007077">
    <property type="component" value="Plasmid pHP-187"/>
</dbReference>
<dbReference type="InterPro" id="IPR004089">
    <property type="entry name" value="MCPsignal_dom"/>
</dbReference>
<dbReference type="Pfam" id="PF00015">
    <property type="entry name" value="MCPsignal"/>
    <property type="match status" value="1"/>
</dbReference>
<dbReference type="PANTHER" id="PTHR24422">
    <property type="entry name" value="CHEMOTAXIS PROTEIN METHYLTRANSFERASE"/>
    <property type="match status" value="1"/>
</dbReference>
<feature type="domain" description="PAS" evidence="4">
    <location>
        <begin position="22"/>
        <end position="69"/>
    </location>
</feature>
<dbReference type="NCBIfam" id="TIGR00229">
    <property type="entry name" value="sensory_box"/>
    <property type="match status" value="2"/>
</dbReference>
<dbReference type="InterPro" id="IPR001610">
    <property type="entry name" value="PAC"/>
</dbReference>
<dbReference type="PROSITE" id="PS50113">
    <property type="entry name" value="PAC"/>
    <property type="match status" value="1"/>
</dbReference>
<dbReference type="AlphaFoldDB" id="E4PS61"/>
<dbReference type="InterPro" id="IPR004090">
    <property type="entry name" value="Chemotax_Me-accpt_rcpt"/>
</dbReference>
<dbReference type="PROSITE" id="PS50111">
    <property type="entry name" value="CHEMOTAXIS_TRANSDUC_2"/>
    <property type="match status" value="1"/>
</dbReference>
<dbReference type="InterPro" id="IPR035965">
    <property type="entry name" value="PAS-like_dom_sf"/>
</dbReference>
<dbReference type="PROSITE" id="PS50112">
    <property type="entry name" value="PAS"/>
    <property type="match status" value="1"/>
</dbReference>
<feature type="domain" description="Methyl-accepting transducer" evidence="3">
    <location>
        <begin position="257"/>
        <end position="434"/>
    </location>
</feature>
<reference evidence="7" key="2">
    <citation type="submission" date="2010-02" db="EMBL/GenBank/DDBJ databases">
        <title>Complete genome sequence of Marinobacter adhaerens type strain (HP15).</title>
        <authorList>
            <person name="Gaerdes A.A.M."/>
            <person name="Kaeppel E."/>
            <person name="Shezad A."/>
            <person name="Seebah S."/>
            <person name="Teeling H."/>
            <person name="Yarza P."/>
            <person name="Gloeckner F.O."/>
            <person name="Ullrich M.S."/>
        </authorList>
    </citation>
    <scope>NUCLEOTIDE SEQUENCE [LARGE SCALE GENOMIC DNA]</scope>
    <source>
        <strain evidence="7">DSM 23420 / HP15</strain>
        <plasmid evidence="7">Plasmid pHP-187</plasmid>
    </source>
</reference>
<dbReference type="SUPFAM" id="SSF55785">
    <property type="entry name" value="PYP-like sensor domain (PAS domain)"/>
    <property type="match status" value="2"/>
</dbReference>
<dbReference type="Gene3D" id="3.30.450.20">
    <property type="entry name" value="PAS domain"/>
    <property type="match status" value="2"/>
</dbReference>
<accession>E4PS61</accession>
<reference evidence="6 7" key="1">
    <citation type="journal article" date="2010" name="Stand. Genomic Sci.">
        <title>Complete genome sequence of Marinobacter adhaerens type strain (HP15), a diatom-interacting marine microorganism.</title>
        <authorList>
            <person name="Gardes A."/>
            <person name="Kaeppel E."/>
            <person name="Shehzad A."/>
            <person name="Seebah S."/>
            <person name="Teeling H."/>
            <person name="Yarza P."/>
            <person name="Glockner F.O."/>
            <person name="Grossart H.P."/>
            <person name="Ullrich M.S."/>
        </authorList>
    </citation>
    <scope>NUCLEOTIDE SEQUENCE [LARGE SCALE GENOMIC DNA]</scope>
    <source>
        <strain evidence="7">DSM 23420 / HP15</strain>
        <plasmid evidence="7">Plasmid pHP-187</plasmid>
    </source>
</reference>
<evidence type="ECO:0000256" key="1">
    <source>
        <dbReference type="ARBA" id="ARBA00023224"/>
    </source>
</evidence>
<geneLocation type="plasmid" evidence="6 7">
    <name>pHP-187</name>
</geneLocation>
<dbReference type="PATRIC" id="fig|225937.3.peg.4323"/>
<dbReference type="Pfam" id="PF08447">
    <property type="entry name" value="PAS_3"/>
    <property type="match status" value="1"/>
</dbReference>
<keyword evidence="1 2" id="KW-0807">Transducer</keyword>
<evidence type="ECO:0000259" key="4">
    <source>
        <dbReference type="PROSITE" id="PS50112"/>
    </source>
</evidence>
<gene>
    <name evidence="6" type="ordered locus">HP15_p187g99</name>
</gene>
<proteinExistence type="predicted"/>
<dbReference type="HOGENOM" id="CLU_000445_107_26_6"/>
<dbReference type="SMART" id="SM00091">
    <property type="entry name" value="PAS"/>
    <property type="match status" value="2"/>
</dbReference>
<dbReference type="KEGG" id="mad:HP15_p187g99"/>
<evidence type="ECO:0000259" key="3">
    <source>
        <dbReference type="PROSITE" id="PS50111"/>
    </source>
</evidence>
<dbReference type="InterPro" id="IPR013655">
    <property type="entry name" value="PAS_fold_3"/>
</dbReference>
<name>E4PS61_MARAH</name>
<dbReference type="SUPFAM" id="SSF58104">
    <property type="entry name" value="Methyl-accepting chemotaxis protein (MCP) signaling domain"/>
    <property type="match status" value="1"/>
</dbReference>
<dbReference type="Pfam" id="PF13426">
    <property type="entry name" value="PAS_9"/>
    <property type="match status" value="1"/>
</dbReference>
<evidence type="ECO:0000313" key="7">
    <source>
        <dbReference type="Proteomes" id="UP000007077"/>
    </source>
</evidence>
<dbReference type="PRINTS" id="PR00260">
    <property type="entry name" value="CHEMTRNSDUCR"/>
</dbReference>
<dbReference type="CDD" id="cd00130">
    <property type="entry name" value="PAS"/>
    <property type="match status" value="2"/>
</dbReference>
<dbReference type="GO" id="GO:0004888">
    <property type="term" value="F:transmembrane signaling receptor activity"/>
    <property type="evidence" value="ECO:0007669"/>
    <property type="project" value="InterPro"/>
</dbReference>
<dbReference type="Gene3D" id="1.10.287.950">
    <property type="entry name" value="Methyl-accepting chemotaxis protein"/>
    <property type="match status" value="1"/>
</dbReference>
<evidence type="ECO:0000313" key="6">
    <source>
        <dbReference type="EMBL" id="ADQ00096.1"/>
    </source>
</evidence>
<feature type="domain" description="PAC" evidence="5">
    <location>
        <begin position="216"/>
        <end position="270"/>
    </location>
</feature>
<dbReference type="SMART" id="SM00086">
    <property type="entry name" value="PAC"/>
    <property type="match status" value="2"/>
</dbReference>
<keyword evidence="6" id="KW-0614">Plasmid</keyword>
<sequence>MGFFNKQELRDAEAALKKCQAGQSKVQRTLDAIRQAVGFIVFSPDGIVEDVNDKLLHIFGYTREQVIGQHHKVLVEQSYAQSPEYAEFWESLRAGQFIHGQFPRLNASGEKVWLEGSYFPVKTETGQVINVVKIAADVTDAQTQSADKEALLTALDSYMAVIKFTPDGTVLDANSNFLHAMGYELSEIVGQAHRIFCLDDFYRDNPDFWRRLASGESFSGRFQRKDAQGRVIWLEATYSPVYDELGRISKIVKFAMDITEQVRRSEVARESAAATSEQTSQIAGQTTRAITEAVEASAHVADEVAGALRLSESLGDQAAQIQGIVGTIQAVADQTNLLALNAAIEAARAGDVGRGFAVVADEVRTLAARTAESLAQISDVVQANNEMISDMRRRMDHVSQLSSSSSKRIASLSEGISEVDRGIADLAHMMADLG</sequence>
<evidence type="ECO:0000259" key="5">
    <source>
        <dbReference type="PROSITE" id="PS50113"/>
    </source>
</evidence>
<organism evidence="6 7">
    <name type="scientific">Marinobacter adhaerens (strain DSM 23420 / HP15)</name>
    <dbReference type="NCBI Taxonomy" id="225937"/>
    <lineage>
        <taxon>Bacteria</taxon>
        <taxon>Pseudomonadati</taxon>
        <taxon>Pseudomonadota</taxon>
        <taxon>Gammaproteobacteria</taxon>
        <taxon>Pseudomonadales</taxon>
        <taxon>Marinobacteraceae</taxon>
        <taxon>Marinobacter</taxon>
    </lineage>
</organism>
<dbReference type="GO" id="GO:0006935">
    <property type="term" value="P:chemotaxis"/>
    <property type="evidence" value="ECO:0007669"/>
    <property type="project" value="InterPro"/>
</dbReference>
<evidence type="ECO:0000256" key="2">
    <source>
        <dbReference type="PROSITE-ProRule" id="PRU00284"/>
    </source>
</evidence>
<dbReference type="SMART" id="SM00283">
    <property type="entry name" value="MA"/>
    <property type="match status" value="1"/>
</dbReference>
<dbReference type="InterPro" id="IPR000014">
    <property type="entry name" value="PAS"/>
</dbReference>
<protein>
    <submittedName>
        <fullName evidence="6">Methyl-accepting chemotaxis sensory transducer with Pas/Pac sensor</fullName>
    </submittedName>
</protein>
<dbReference type="InterPro" id="IPR000700">
    <property type="entry name" value="PAS-assoc_C"/>
</dbReference>
<dbReference type="InterPro" id="IPR050903">
    <property type="entry name" value="Bact_Chemotaxis_MeTrfase"/>
</dbReference>
<dbReference type="GO" id="GO:0007165">
    <property type="term" value="P:signal transduction"/>
    <property type="evidence" value="ECO:0007669"/>
    <property type="project" value="UniProtKB-KW"/>
</dbReference>
<dbReference type="GO" id="GO:0016020">
    <property type="term" value="C:membrane"/>
    <property type="evidence" value="ECO:0007669"/>
    <property type="project" value="InterPro"/>
</dbReference>